<dbReference type="Proteomes" id="UP000003379">
    <property type="component" value="Unassembled WGS sequence"/>
</dbReference>
<name>G9X3E9_9FIRM</name>
<dbReference type="Proteomes" id="UP000006437">
    <property type="component" value="Unassembled WGS sequence"/>
</dbReference>
<evidence type="ECO:0000313" key="2">
    <source>
        <dbReference type="EMBL" id="EHL20099.1"/>
    </source>
</evidence>
<dbReference type="STRING" id="796937.HMPREF9630_01872"/>
<evidence type="ECO:0000313" key="1">
    <source>
        <dbReference type="EMBL" id="EHL09914.1"/>
    </source>
</evidence>
<dbReference type="InterPro" id="IPR058944">
    <property type="entry name" value="CntK-like"/>
</dbReference>
<accession>G9X3E9</accession>
<dbReference type="Gene3D" id="3.10.310.10">
    <property type="entry name" value="Diaminopimelate Epimerase, Chain A, domain 1"/>
    <property type="match status" value="2"/>
</dbReference>
<dbReference type="HOGENOM" id="CLU_087271_0_0_9"/>
<proteinExistence type="predicted"/>
<accession>G9XA85</accession>
<evidence type="ECO:0000313" key="4">
    <source>
        <dbReference type="Proteomes" id="UP000006437"/>
    </source>
</evidence>
<dbReference type="EMBL" id="AFZG01000002">
    <property type="protein sequence ID" value="EHL20099.1"/>
    <property type="molecule type" value="Genomic_DNA"/>
</dbReference>
<dbReference type="RefSeq" id="WP_009525141.1">
    <property type="nucleotide sequence ID" value="NZ_JBQMYZ010000033.1"/>
</dbReference>
<dbReference type="BioCyc" id="EBAC796937-HMP:GMGH-908-MONOMER"/>
<reference evidence="2 3" key="2">
    <citation type="submission" date="2011-08" db="EMBL/GenBank/DDBJ databases">
        <title>The Genome Sequence of Eubacteriaceae bacterium CM5.</title>
        <authorList>
            <consortium name="The Broad Institute Genome Sequencing Platform"/>
            <person name="Earl A."/>
            <person name="Ward D."/>
            <person name="Feldgarden M."/>
            <person name="Gevers D."/>
            <person name="Sizova M."/>
            <person name="Hazen A."/>
            <person name="Epstein S."/>
            <person name="Young S.K."/>
            <person name="Zeng Q."/>
            <person name="Gargeya S."/>
            <person name="Fitzgerald M."/>
            <person name="Haas B."/>
            <person name="Abouelleil A."/>
            <person name="Alvarado L."/>
            <person name="Arachchi H.M."/>
            <person name="Berlin A."/>
            <person name="Brown A."/>
            <person name="Chapman S.B."/>
            <person name="Chen Z."/>
            <person name="Dunbar C."/>
            <person name="Freedman E."/>
            <person name="Gearin G."/>
            <person name="Gellesch M."/>
            <person name="Goldberg J."/>
            <person name="Griggs A."/>
            <person name="Gujja S."/>
            <person name="Heiman D."/>
            <person name="Howarth C."/>
            <person name="Larson L."/>
            <person name="Lui A."/>
            <person name="MacDonald P.J.P."/>
            <person name="Montmayeur A."/>
            <person name="Murphy C."/>
            <person name="Neiman D."/>
            <person name="Pearson M."/>
            <person name="Priest M."/>
            <person name="Roberts A."/>
            <person name="Saif S."/>
            <person name="Shea T."/>
            <person name="Shenoy N."/>
            <person name="Sisk P."/>
            <person name="Stolte C."/>
            <person name="Sykes S."/>
            <person name="Wortman J."/>
            <person name="Nusbaum C."/>
            <person name="Birren B."/>
        </authorList>
    </citation>
    <scope>NUCLEOTIDE SEQUENCE [LARGE SCALE GENOMIC DNA]</scope>
    <source>
        <strain evidence="2 3">CM5</strain>
    </source>
</reference>
<sequence>MKLNFVKVNPVENMTVFILNEVDRKKHIEISKKLMDYSNIYAEQVGFIEKPTYTYDDSCKVRLQMMGGEFCGNATRSLGAYLVHNNHESVKKADDKYYVNIETSGLNKVLTCEVEKVNDNTYMSKVEMPLIIKKPKEIILKDKYKLVRTDFSGITHFIVNSSDVEDRNLFFDIVKSYIENEEYEAFGIMFYDFKKEYLEPLVYVKATDSLFWERSCASGTSALGAALTYAKQENLITNVKQPGGILKIETFFSEGDLKKIVLNGEVEIVAQGTVYV</sequence>
<dbReference type="SUPFAM" id="SSF54506">
    <property type="entry name" value="Diaminopimelate epimerase-like"/>
    <property type="match status" value="1"/>
</dbReference>
<comment type="caution">
    <text evidence="1">The sequence shown here is derived from an EMBL/GenBank/DDBJ whole genome shotgun (WGS) entry which is preliminary data.</text>
</comment>
<dbReference type="Pfam" id="PF26317">
    <property type="entry name" value="CntK_N"/>
    <property type="match status" value="1"/>
</dbReference>
<evidence type="ECO:0000313" key="3">
    <source>
        <dbReference type="Proteomes" id="UP000003379"/>
    </source>
</evidence>
<dbReference type="EMBL" id="AFZE01000058">
    <property type="protein sequence ID" value="EHL09914.1"/>
    <property type="molecule type" value="Genomic_DNA"/>
</dbReference>
<protein>
    <recommendedName>
        <fullName evidence="5">Diaminopimelate epimerase</fullName>
    </recommendedName>
</protein>
<reference evidence="1 4" key="1">
    <citation type="submission" date="2011-08" db="EMBL/GenBank/DDBJ databases">
        <title>The Genome Sequence of Eubacteriaceae bacterium ACC19a.</title>
        <authorList>
            <consortium name="The Broad Institute Genome Sequencing Platform"/>
            <person name="Earl A."/>
            <person name="Ward D."/>
            <person name="Feldgarden M."/>
            <person name="Gevers D."/>
            <person name="Sizova M."/>
            <person name="Hazen A."/>
            <person name="Epstein S."/>
            <person name="Young S.K."/>
            <person name="Zeng Q."/>
            <person name="Gargeya S."/>
            <person name="Fitzgerald M."/>
            <person name="Haas B."/>
            <person name="Abouelleil A."/>
            <person name="Alvarado L."/>
            <person name="Arachchi H.M."/>
            <person name="Berlin A."/>
            <person name="Brown A."/>
            <person name="Chapman S.B."/>
            <person name="Chen Z."/>
            <person name="Dunbar C."/>
            <person name="Freedman E."/>
            <person name="Gearin G."/>
            <person name="Gellesch M."/>
            <person name="Goldberg J."/>
            <person name="Griggs A."/>
            <person name="Gujja S."/>
            <person name="Heiman D."/>
            <person name="Howarth C."/>
            <person name="Larson L."/>
            <person name="Lui A."/>
            <person name="MacDonald P.J.P."/>
            <person name="Montmayeur A."/>
            <person name="Murphy C."/>
            <person name="Neiman D."/>
            <person name="Pearson M."/>
            <person name="Priest M."/>
            <person name="Roberts A."/>
            <person name="Saif S."/>
            <person name="Shea T."/>
            <person name="Shenoy N."/>
            <person name="Sisk P."/>
            <person name="Stolte C."/>
            <person name="Sykes S."/>
            <person name="Wortman J."/>
            <person name="Nusbaum C."/>
            <person name="Birren B."/>
        </authorList>
    </citation>
    <scope>NUCLEOTIDE SEQUENCE [LARGE SCALE GENOMIC DNA]</scope>
    <source>
        <strain evidence="1 4">ACC19a</strain>
    </source>
</reference>
<dbReference type="AlphaFoldDB" id="G9X3E9"/>
<gene>
    <name evidence="2" type="ORF">HMPREF9628_00910</name>
    <name evidence="1" type="ORF">HMPREF9629_00906</name>
</gene>
<evidence type="ECO:0008006" key="5">
    <source>
        <dbReference type="Google" id="ProtNLM"/>
    </source>
</evidence>
<organism evidence="1 4">
    <name type="scientific">Peptoanaerobacter stomatis</name>
    <dbReference type="NCBI Taxonomy" id="796937"/>
    <lineage>
        <taxon>Bacteria</taxon>
        <taxon>Bacillati</taxon>
        <taxon>Bacillota</taxon>
        <taxon>Clostridia</taxon>
        <taxon>Peptostreptococcales</taxon>
        <taxon>Filifactoraceae</taxon>
        <taxon>Peptoanaerobacter</taxon>
    </lineage>
</organism>
<dbReference type="PATRIC" id="fig|796937.3.peg.2143"/>